<name>A0AAV0ZQ81_VICFA</name>
<gene>
    <name evidence="1" type="ORF">VFH_II228400</name>
</gene>
<organism evidence="1 2">
    <name type="scientific">Vicia faba</name>
    <name type="common">Broad bean</name>
    <name type="synonym">Faba vulgaris</name>
    <dbReference type="NCBI Taxonomy" id="3906"/>
    <lineage>
        <taxon>Eukaryota</taxon>
        <taxon>Viridiplantae</taxon>
        <taxon>Streptophyta</taxon>
        <taxon>Embryophyta</taxon>
        <taxon>Tracheophyta</taxon>
        <taxon>Spermatophyta</taxon>
        <taxon>Magnoliopsida</taxon>
        <taxon>eudicotyledons</taxon>
        <taxon>Gunneridae</taxon>
        <taxon>Pentapetalae</taxon>
        <taxon>rosids</taxon>
        <taxon>fabids</taxon>
        <taxon>Fabales</taxon>
        <taxon>Fabaceae</taxon>
        <taxon>Papilionoideae</taxon>
        <taxon>50 kb inversion clade</taxon>
        <taxon>NPAAA clade</taxon>
        <taxon>Hologalegina</taxon>
        <taxon>IRL clade</taxon>
        <taxon>Fabeae</taxon>
        <taxon>Vicia</taxon>
    </lineage>
</organism>
<dbReference type="Proteomes" id="UP001157006">
    <property type="component" value="Chromosome 2"/>
</dbReference>
<sequence>MKLEPPSVLLKPRQRSTPALIFLDFAAVSLCSRAPSSLLLRSSMIPSRWSFKCLAVSVCFLTHLVCLKFRLPLFVTSTHDAIASLFQTFSGAPSKLYRNQQVQIQITESRMNVVLQRLRGESVMRLLHSAFLLMKQRRLQCL</sequence>
<protein>
    <submittedName>
        <fullName evidence="1">Uncharacterized protein</fullName>
    </submittedName>
</protein>
<evidence type="ECO:0000313" key="1">
    <source>
        <dbReference type="EMBL" id="CAI8600536.1"/>
    </source>
</evidence>
<proteinExistence type="predicted"/>
<keyword evidence="2" id="KW-1185">Reference proteome</keyword>
<dbReference type="EMBL" id="OX451737">
    <property type="protein sequence ID" value="CAI8600536.1"/>
    <property type="molecule type" value="Genomic_DNA"/>
</dbReference>
<dbReference type="AlphaFoldDB" id="A0AAV0ZQ81"/>
<reference evidence="1 2" key="1">
    <citation type="submission" date="2023-01" db="EMBL/GenBank/DDBJ databases">
        <authorList>
            <person name="Kreplak J."/>
        </authorList>
    </citation>
    <scope>NUCLEOTIDE SEQUENCE [LARGE SCALE GENOMIC DNA]</scope>
</reference>
<accession>A0AAV0ZQ81</accession>
<evidence type="ECO:0000313" key="2">
    <source>
        <dbReference type="Proteomes" id="UP001157006"/>
    </source>
</evidence>